<dbReference type="Pfam" id="PF25210">
    <property type="entry name" value="Kelch_FKB95"/>
    <property type="match status" value="3"/>
</dbReference>
<dbReference type="InterPro" id="IPR057499">
    <property type="entry name" value="Kelch_FKB95"/>
</dbReference>
<evidence type="ECO:0000259" key="2">
    <source>
        <dbReference type="PROSITE" id="PS50181"/>
    </source>
</evidence>
<gene>
    <name evidence="4" type="ORF">ISN45_Aa07g037680</name>
</gene>
<dbReference type="InterPro" id="IPR050354">
    <property type="entry name" value="F-box/kelch-repeat_ARATH"/>
</dbReference>
<dbReference type="PROSITE" id="PS50878">
    <property type="entry name" value="RT_POL"/>
    <property type="match status" value="1"/>
</dbReference>
<keyword evidence="5" id="KW-1185">Reference proteome</keyword>
<evidence type="ECO:0000256" key="1">
    <source>
        <dbReference type="SAM" id="MobiDB-lite"/>
    </source>
</evidence>
<evidence type="ECO:0000313" key="5">
    <source>
        <dbReference type="Proteomes" id="UP000694240"/>
    </source>
</evidence>
<organism evidence="4 5">
    <name type="scientific">Arabidopsis thaliana x Arabidopsis arenosa</name>
    <dbReference type="NCBI Taxonomy" id="1240361"/>
    <lineage>
        <taxon>Eukaryota</taxon>
        <taxon>Viridiplantae</taxon>
        <taxon>Streptophyta</taxon>
        <taxon>Embryophyta</taxon>
        <taxon>Tracheophyta</taxon>
        <taxon>Spermatophyta</taxon>
        <taxon>Magnoliopsida</taxon>
        <taxon>eudicotyledons</taxon>
        <taxon>Gunneridae</taxon>
        <taxon>Pentapetalae</taxon>
        <taxon>rosids</taxon>
        <taxon>malvids</taxon>
        <taxon>Brassicales</taxon>
        <taxon>Brassicaceae</taxon>
        <taxon>Camelineae</taxon>
        <taxon>Arabidopsis</taxon>
    </lineage>
</organism>
<dbReference type="InterPro" id="IPR001810">
    <property type="entry name" value="F-box_dom"/>
</dbReference>
<dbReference type="Pfam" id="PF00078">
    <property type="entry name" value="RVT_1"/>
    <property type="match status" value="1"/>
</dbReference>
<feature type="domain" description="F-box" evidence="2">
    <location>
        <begin position="1721"/>
        <end position="1767"/>
    </location>
</feature>
<comment type="caution">
    <text evidence="4">The sequence shown here is derived from an EMBL/GenBank/DDBJ whole genome shotgun (WGS) entry which is preliminary data.</text>
</comment>
<keyword evidence="4" id="KW-0695">RNA-directed DNA polymerase</keyword>
<dbReference type="SMART" id="SM00612">
    <property type="entry name" value="Kelch"/>
    <property type="match status" value="6"/>
</dbReference>
<dbReference type="SMART" id="SM00256">
    <property type="entry name" value="FBOX"/>
    <property type="match status" value="3"/>
</dbReference>
<dbReference type="Proteomes" id="UP000694240">
    <property type="component" value="Chromosome 12"/>
</dbReference>
<dbReference type="GO" id="GO:0003964">
    <property type="term" value="F:RNA-directed DNA polymerase activity"/>
    <property type="evidence" value="ECO:0007669"/>
    <property type="project" value="UniProtKB-KW"/>
</dbReference>
<evidence type="ECO:0000313" key="4">
    <source>
        <dbReference type="EMBL" id="KAG7543893.1"/>
    </source>
</evidence>
<protein>
    <submittedName>
        <fullName evidence="4">Reverse transcriptase domain</fullName>
    </submittedName>
</protein>
<feature type="region of interest" description="Disordered" evidence="1">
    <location>
        <begin position="1"/>
        <end position="26"/>
    </location>
</feature>
<dbReference type="PANTHER" id="PTHR24414:SF138">
    <property type="entry name" value="F-BOX DOMAIN-CONTAINING PROTEIN"/>
    <property type="match status" value="1"/>
</dbReference>
<dbReference type="CDD" id="cd01650">
    <property type="entry name" value="RT_nLTR_like"/>
    <property type="match status" value="1"/>
</dbReference>
<dbReference type="PROSITE" id="PS50181">
    <property type="entry name" value="FBOX"/>
    <property type="match status" value="3"/>
</dbReference>
<dbReference type="PANTHER" id="PTHR24414">
    <property type="entry name" value="F-BOX/KELCH-REPEAT PROTEIN SKIP4"/>
    <property type="match status" value="1"/>
</dbReference>
<feature type="domain" description="F-box" evidence="2">
    <location>
        <begin position="26"/>
        <end position="72"/>
    </location>
</feature>
<evidence type="ECO:0000259" key="3">
    <source>
        <dbReference type="PROSITE" id="PS50878"/>
    </source>
</evidence>
<dbReference type="InterPro" id="IPR026960">
    <property type="entry name" value="RVT-Znf"/>
</dbReference>
<proteinExistence type="predicted"/>
<feature type="domain" description="F-box" evidence="2">
    <location>
        <begin position="2079"/>
        <end position="2125"/>
    </location>
</feature>
<sequence>MTSADATMISEDQLPPKEKTSLSSEPISLSSLPEEIIENILARVPKWSYPNLSLVSKRFFSLLSSPQLYLTRFNIGTTEPCLYIYLESPYKKKTTDQWVTLSMKPQETRNGEILNDFSLIPLPSSPHSPPRLLDLDSIVAVATDIYAIGGYLELSSSVRILDCRSHTWRDGPNMMVARWGPDTVYLDEKIYVMGGCGSDEFANWLEVFDIKTQTWRVLPRPGADLELRGGCIVVNPDALERKVYLASVTNDYTYDPKDGTWKVVREVSSFQELLESCVIENVMYSFCNRLKWYDSEGKEWREIKGLEGFCSGKRLIRIVNYGGNLIVMWSPEQDREYRKIEIWCAKIALEKRNKNEIWGKTEWVNSVLTVGSDIYVIGGIYKASSSLVRILDCRSHTWRDAPNMTVARAVARMMSLPIVNYGGKLVVMWSQWPELHRQNQEIKVWCAKIALEKPHRDEIWGMIPPLMECFLVETGATRRFVSGLGRVFCKIHLVYAQSLAKFWLSETGRSQEPLASAKIVYTALNRRNFKSYGLDLMYSHTKVDFARSTPPSLATTRSRFVLDFLLHGEKPLIIIRQYLLRRWELNLFSYGDHQIYSLSDRDARDPVQLLSSCHRDISHRNRATLRVRCRLDRAMGNEEWHNIFSHTNVEYLKMWGSDHRPLLASIQSSSNKFSRKFMFDKRWIGKPGLNEAVLEGWSGVGLREDRSIMKKIQNCKRVISIWKKSTRTNSEILIKELHDKIEENYADDNASLDELRELKKKLGDAYTEEEIFWYQKSRQNWLALGDKNTKYFHAMTKQRRAKNKILGILDDNGTWVDNEDGIERVAVGYFENLFTSSNPVDPASALRDISPSVTPAMNEFLVKEVTEEEVKRALFSLNPTKTPGPDGMTALFFQRFWEIIKGDLTSMVKNFFSSGIFDGKLNETNICLIPKGERPRVMSGFRPISLCNVSYKVISKILSLRLKRFLPDLISETQSAFVAGRLITDNILIAQENFHALRSNPANRKKFMALKTDMSKAYDRVEWGFLRALMEKMGFNHRWIDWIMQCITSVSYRILINGDPKGRIRPSRGIRQGDPISPYLFILCTEALIAQIRKAEREGKIQGLRISHASPRVSHLLFADDSLFFCQANAEQSKEVIDIIRSYGGASGQEVNLTKSSIMFGNEVPPPVRQEIKSILGISREGGMGTYLGLPEKIHGSKAQVFAFVRDRLQSRVNSWSSKFLSKGGKEVLIKSQAQALPTYVMSCFLLPKAICSKLTSAIANFWWSNKAESRGIHWIAWDQVCTHLAEGGLGFRSLEDFNLALLAKQLWRLLRFPDSLLSRVLKGRYFRYSSPLEITVSNRPSYGWRSMLAAKEVLKSGIRKTIGSGFGTCIWTDPWIPDTPARPPKGLTVERDPLAYVNTLIDFGSKQWKMDRLRELFPPEEITLILGIKPSRIVSSDGFCWTMTKSGNYTVKSGYEAARSISRPVCDHPSQGPSVTTLKAQAWKLKTTRKLKHFVWQCVTGCLASSQRLFYRHIGRDKGCSRCGAEEESINHLIFECPPARQVWALSDIPSAPALFPSPSLYNNLDYLYWRGKEAGADEESLRVFPWIMWYIWKARNRKIFENLSVPPQETLDLAIQEEGEWRRANQREDPQAETVLGAYEPPPPEDRPVCFIDGSWVGTETRSGYGWLVYQGGRLLYLGLRGSRRSLSPLHAELDTLLWTMKCLLAIPMTREPSSSSQTMSFSSLPDEITELILARTPKWAYPNLSLVCKKFHSLLSSPQLYMTRSNLGTTETCLYFWLNSPNHSSSQWFTLLMKPDEISTSDGDILNGYSLIPLPSFSHSSLVPYESTVAVGSDIYVMGGLNEPSSSARILDCRSHTWRDAPNMNIARANAGAIYLNEKIYVTLGRVLGSDELAVCQDVFDIKTQTWKDSTILDGDGEVGKYIDVNCNAFEGKFYVGEDNKNTYEIYIDWCMIENVRYCCTRSRYLMWYNSERKEWRVIKGLRELREHPTRGLKINPLSIISMGIVNCDGKLVVMWKQLLEQDNGERKTKIWFAKIVLEKRHRDEIWGKTEWVNCVLTVPYSTMISEVQLLQKEKTMSFLSLPDEIIENILARISKWTYPNLSLVSKRLLSLLSSPQLYKTRSHIGTTEPCIYLCLKLSNDSSPQWFTLWMKPDENLTSNGETMHDYSLIPLHSSSYSSPVPYRKSTVSVGSEIYVIGGLLQAPSSSVRILDCRIHTWRDGPNMTVARSEPTTLYLDEKIYVMGGCKNNESANWLEVFDIKTQTWRALPSPGTDHELRCKYINVNPKAFKGKLYVAAETKDYTYEPKDGTWNVVREKSIFKDIRDWCVIEDVMYSCTYSGSLMWYDSEGREWKEINGLDELNVCLTWYLKKMHVHGIVNYGGKLVVMWRHWYDEDSKGQRTKFGFSKIALEKHNKDEIWGKTEWVNTVLEIPNSYYSLTCVDV</sequence>
<name>A0A8T1YDB9_9BRAS</name>
<keyword evidence="4" id="KW-0548">Nucleotidyltransferase</keyword>
<dbReference type="EMBL" id="JAEFBK010000012">
    <property type="protein sequence ID" value="KAG7543893.1"/>
    <property type="molecule type" value="Genomic_DNA"/>
</dbReference>
<dbReference type="InterPro" id="IPR000477">
    <property type="entry name" value="RT_dom"/>
</dbReference>
<dbReference type="Pfam" id="PF13966">
    <property type="entry name" value="zf-RVT"/>
    <property type="match status" value="1"/>
</dbReference>
<dbReference type="Pfam" id="PF00646">
    <property type="entry name" value="F-box"/>
    <property type="match status" value="3"/>
</dbReference>
<accession>A0A8T1YDB9</accession>
<feature type="domain" description="Reverse transcriptase" evidence="3">
    <location>
        <begin position="910"/>
        <end position="1180"/>
    </location>
</feature>
<reference evidence="4 5" key="1">
    <citation type="submission" date="2020-12" db="EMBL/GenBank/DDBJ databases">
        <title>Concerted genomic and epigenomic changes stabilize Arabidopsis allopolyploids.</title>
        <authorList>
            <person name="Chen Z."/>
        </authorList>
    </citation>
    <scope>NUCLEOTIDE SEQUENCE [LARGE SCALE GENOMIC DNA]</scope>
    <source>
        <strain evidence="4">Allo738</strain>
        <tissue evidence="4">Leaf</tissue>
    </source>
</reference>
<dbReference type="CDD" id="cd22152">
    <property type="entry name" value="F-box_AtAFR-like"/>
    <property type="match status" value="2"/>
</dbReference>
<keyword evidence="4" id="KW-0808">Transferase</keyword>
<dbReference type="InterPro" id="IPR006652">
    <property type="entry name" value="Kelch_1"/>
</dbReference>